<evidence type="ECO:0000313" key="2">
    <source>
        <dbReference type="EMBL" id="KAJ5095627.1"/>
    </source>
</evidence>
<dbReference type="PANTHER" id="PTHR21310">
    <property type="entry name" value="AMINOGLYCOSIDE PHOSPHOTRANSFERASE-RELATED-RELATED"/>
    <property type="match status" value="1"/>
</dbReference>
<sequence>MEYNKCLDHIHQAEENIWVDCINTYQVNGRFCEWITSLHPKKLLCCLDGGFMNGSYNLCQKFLFEDGTSWILRFPRPVNVRYDYADEKVAMEVEALKLIREQTTIPVPEVKEWGLADENPFGLGPFIIMDFIEGVRLRDMLTDEGGLLKKDVPETVIETTYRQMVNILLQLWKIDFEHIGSLPTPKTQYPAPIRPLTWKAHEILQTGGPNTFGDRTQGFSTTSEYFQNTIEQDRQQLRHQPNSVTGDLNAENRYASLEILKSLIPQFVNPQYDQGPSKLICDDFGLANIIVRSPDDLTIVGVIDLEWVYAGPAQLFGSAPWWLLYDRPLNEDWDVQGGQFPEPIERYAKCLQIFKRVLAEEESKLLGHPSGLSELVQWSETSGAMWFHMLASGGFFDTFTAPCRKLEEQFGFQQWRDRVDEMGETEEVKTFVAQKVRELELYDEDVEKVEQLKAQMDSGEISREEFVAAASAVPATEGIVTKTQWLHQLGVGP</sequence>
<keyword evidence="3" id="KW-1185">Reference proteome</keyword>
<dbReference type="Pfam" id="PF01636">
    <property type="entry name" value="APH"/>
    <property type="match status" value="1"/>
</dbReference>
<organism evidence="2 3">
    <name type="scientific">Penicillium alfredii</name>
    <dbReference type="NCBI Taxonomy" id="1506179"/>
    <lineage>
        <taxon>Eukaryota</taxon>
        <taxon>Fungi</taxon>
        <taxon>Dikarya</taxon>
        <taxon>Ascomycota</taxon>
        <taxon>Pezizomycotina</taxon>
        <taxon>Eurotiomycetes</taxon>
        <taxon>Eurotiomycetidae</taxon>
        <taxon>Eurotiales</taxon>
        <taxon>Aspergillaceae</taxon>
        <taxon>Penicillium</taxon>
    </lineage>
</organism>
<protein>
    <recommendedName>
        <fullName evidence="1">Aminoglycoside phosphotransferase domain-containing protein</fullName>
    </recommendedName>
</protein>
<dbReference type="InterPro" id="IPR051678">
    <property type="entry name" value="AGP_Transferase"/>
</dbReference>
<dbReference type="SUPFAM" id="SSF56112">
    <property type="entry name" value="Protein kinase-like (PK-like)"/>
    <property type="match status" value="1"/>
</dbReference>
<dbReference type="InterPro" id="IPR011009">
    <property type="entry name" value="Kinase-like_dom_sf"/>
</dbReference>
<name>A0A9W9K851_9EURO</name>
<reference evidence="2" key="1">
    <citation type="submission" date="2022-11" db="EMBL/GenBank/DDBJ databases">
        <authorList>
            <person name="Petersen C."/>
        </authorList>
    </citation>
    <scope>NUCLEOTIDE SEQUENCE</scope>
    <source>
        <strain evidence="2">IBT 34128</strain>
    </source>
</reference>
<evidence type="ECO:0000259" key="1">
    <source>
        <dbReference type="Pfam" id="PF01636"/>
    </source>
</evidence>
<accession>A0A9W9K851</accession>
<dbReference type="AlphaFoldDB" id="A0A9W9K851"/>
<evidence type="ECO:0000313" key="3">
    <source>
        <dbReference type="Proteomes" id="UP001141434"/>
    </source>
</evidence>
<reference evidence="2" key="2">
    <citation type="journal article" date="2023" name="IMA Fungus">
        <title>Comparative genomic study of the Penicillium genus elucidates a diverse pangenome and 15 lateral gene transfer events.</title>
        <authorList>
            <person name="Petersen C."/>
            <person name="Sorensen T."/>
            <person name="Nielsen M.R."/>
            <person name="Sondergaard T.E."/>
            <person name="Sorensen J.L."/>
            <person name="Fitzpatrick D.A."/>
            <person name="Frisvad J.C."/>
            <person name="Nielsen K.L."/>
        </authorList>
    </citation>
    <scope>NUCLEOTIDE SEQUENCE</scope>
    <source>
        <strain evidence="2">IBT 34128</strain>
    </source>
</reference>
<dbReference type="OrthoDB" id="5412996at2759"/>
<dbReference type="PANTHER" id="PTHR21310:SF37">
    <property type="entry name" value="AMINOGLYCOSIDE PHOSPHOTRANSFERASE DOMAIN-CONTAINING PROTEIN"/>
    <property type="match status" value="1"/>
</dbReference>
<dbReference type="RefSeq" id="XP_056511178.1">
    <property type="nucleotide sequence ID" value="XM_056655565.1"/>
</dbReference>
<dbReference type="InterPro" id="IPR002575">
    <property type="entry name" value="Aminoglycoside_PTrfase"/>
</dbReference>
<proteinExistence type="predicted"/>
<dbReference type="Proteomes" id="UP001141434">
    <property type="component" value="Unassembled WGS sequence"/>
</dbReference>
<comment type="caution">
    <text evidence="2">The sequence shown here is derived from an EMBL/GenBank/DDBJ whole genome shotgun (WGS) entry which is preliminary data.</text>
</comment>
<dbReference type="GeneID" id="81394733"/>
<gene>
    <name evidence="2" type="ORF">NUU61_004983</name>
</gene>
<dbReference type="EMBL" id="JAPMSZ010000007">
    <property type="protein sequence ID" value="KAJ5095627.1"/>
    <property type="molecule type" value="Genomic_DNA"/>
</dbReference>
<feature type="domain" description="Aminoglycoside phosphotransferase" evidence="1">
    <location>
        <begin position="61"/>
        <end position="312"/>
    </location>
</feature>